<protein>
    <submittedName>
        <fullName evidence="1">Uncharacterized protein</fullName>
    </submittedName>
</protein>
<reference evidence="1 2" key="1">
    <citation type="submission" date="2019-01" db="EMBL/GenBank/DDBJ databases">
        <authorList>
            <person name="Sayadi A."/>
        </authorList>
    </citation>
    <scope>NUCLEOTIDE SEQUENCE [LARGE SCALE GENOMIC DNA]</scope>
</reference>
<sequence>MPIRYKGLDILVQYAKGCLNILDTKDVGRAMCVPDIDGWKGTKTARSATKHVDVQVTYLDGECLSSEGELPCPEFVILDPFAASEPESDNWEPGCDEPLNPLQRGLHKFARYYSGHGAPVAEQDQTTKIVETVICTIALGTLCQLLT</sequence>
<dbReference type="Proteomes" id="UP000410492">
    <property type="component" value="Unassembled WGS sequence"/>
</dbReference>
<dbReference type="OrthoDB" id="9942268at2759"/>
<accession>A0A653CPJ8</accession>
<evidence type="ECO:0000313" key="2">
    <source>
        <dbReference type="Proteomes" id="UP000410492"/>
    </source>
</evidence>
<organism evidence="1 2">
    <name type="scientific">Callosobruchus maculatus</name>
    <name type="common">Southern cowpea weevil</name>
    <name type="synonym">Pulse bruchid</name>
    <dbReference type="NCBI Taxonomy" id="64391"/>
    <lineage>
        <taxon>Eukaryota</taxon>
        <taxon>Metazoa</taxon>
        <taxon>Ecdysozoa</taxon>
        <taxon>Arthropoda</taxon>
        <taxon>Hexapoda</taxon>
        <taxon>Insecta</taxon>
        <taxon>Pterygota</taxon>
        <taxon>Neoptera</taxon>
        <taxon>Endopterygota</taxon>
        <taxon>Coleoptera</taxon>
        <taxon>Polyphaga</taxon>
        <taxon>Cucujiformia</taxon>
        <taxon>Chrysomeloidea</taxon>
        <taxon>Chrysomelidae</taxon>
        <taxon>Bruchinae</taxon>
        <taxon>Bruchini</taxon>
        <taxon>Callosobruchus</taxon>
    </lineage>
</organism>
<dbReference type="AlphaFoldDB" id="A0A653CPJ8"/>
<proteinExistence type="predicted"/>
<evidence type="ECO:0000313" key="1">
    <source>
        <dbReference type="EMBL" id="VEN49845.1"/>
    </source>
</evidence>
<keyword evidence="2" id="KW-1185">Reference proteome</keyword>
<dbReference type="EMBL" id="CAACVG010008447">
    <property type="protein sequence ID" value="VEN49845.1"/>
    <property type="molecule type" value="Genomic_DNA"/>
</dbReference>
<name>A0A653CPJ8_CALMS</name>
<gene>
    <name evidence="1" type="ORF">CALMAC_LOCUS10820</name>
</gene>